<evidence type="ECO:0000313" key="13">
    <source>
        <dbReference type="Proteomes" id="UP000193944"/>
    </source>
</evidence>
<feature type="transmembrane region" description="Helical" evidence="11">
    <location>
        <begin position="281"/>
        <end position="301"/>
    </location>
</feature>
<dbReference type="OrthoDB" id="2139673at2759"/>
<dbReference type="InterPro" id="IPR005599">
    <property type="entry name" value="GPI_mannosylTrfase"/>
</dbReference>
<reference evidence="12 13" key="1">
    <citation type="submission" date="2016-08" db="EMBL/GenBank/DDBJ databases">
        <title>A Parts List for Fungal Cellulosomes Revealed by Comparative Genomics.</title>
        <authorList>
            <consortium name="DOE Joint Genome Institute"/>
            <person name="Haitjema C.H."/>
            <person name="Gilmore S.P."/>
            <person name="Henske J.K."/>
            <person name="Solomon K.V."/>
            <person name="De Groot R."/>
            <person name="Kuo A."/>
            <person name="Mondo S.J."/>
            <person name="Salamov A.A."/>
            <person name="Labutti K."/>
            <person name="Zhao Z."/>
            <person name="Chiniquy J."/>
            <person name="Barry K."/>
            <person name="Brewer H.M."/>
            <person name="Purvine S.O."/>
            <person name="Wright A.T."/>
            <person name="Boxma B."/>
            <person name="Van Alen T."/>
            <person name="Hackstein J.H."/>
            <person name="Baker S.E."/>
            <person name="Grigoriev I.V."/>
            <person name="O'Malley M.A."/>
        </authorList>
    </citation>
    <scope>NUCLEOTIDE SEQUENCE [LARGE SCALE GENOMIC DNA]</scope>
    <source>
        <strain evidence="12 13">S4</strain>
    </source>
</reference>
<evidence type="ECO:0000256" key="4">
    <source>
        <dbReference type="ARBA" id="ARBA00022676"/>
    </source>
</evidence>
<feature type="transmembrane region" description="Helical" evidence="11">
    <location>
        <begin position="346"/>
        <end position="372"/>
    </location>
</feature>
<evidence type="ECO:0000256" key="9">
    <source>
        <dbReference type="ARBA" id="ARBA00023136"/>
    </source>
</evidence>
<gene>
    <name evidence="12" type="ORF">BCR32DRAFT_268109</name>
</gene>
<dbReference type="EMBL" id="MCFG01000112">
    <property type="protein sequence ID" value="ORX81735.1"/>
    <property type="molecule type" value="Genomic_DNA"/>
</dbReference>
<comment type="pathway">
    <text evidence="2">Glycolipid biosynthesis; glycosylphosphatidylinositol-anchor biosynthesis.</text>
</comment>
<keyword evidence="4 11" id="KW-0328">Glycosyltransferase</keyword>
<dbReference type="GO" id="GO:0005789">
    <property type="term" value="C:endoplasmic reticulum membrane"/>
    <property type="evidence" value="ECO:0007669"/>
    <property type="project" value="UniProtKB-SubCell"/>
</dbReference>
<dbReference type="PANTHER" id="PTHR22760:SF3">
    <property type="entry name" value="GPI MANNOSYLTRANSFERASE 4"/>
    <property type="match status" value="1"/>
</dbReference>
<dbReference type="GO" id="GO:0000026">
    <property type="term" value="F:alpha-1,2-mannosyltransferase activity"/>
    <property type="evidence" value="ECO:0007669"/>
    <property type="project" value="TreeGrafter"/>
</dbReference>
<evidence type="ECO:0000313" key="12">
    <source>
        <dbReference type="EMBL" id="ORX81735.1"/>
    </source>
</evidence>
<keyword evidence="7 11" id="KW-0256">Endoplasmic reticulum</keyword>
<evidence type="ECO:0000256" key="5">
    <source>
        <dbReference type="ARBA" id="ARBA00022679"/>
    </source>
</evidence>
<keyword evidence="13" id="KW-1185">Reference proteome</keyword>
<comment type="similarity">
    <text evidence="10">Belongs to the glycosyltransferase 22 family. PIGZ subfamily.</text>
</comment>
<evidence type="ECO:0000256" key="1">
    <source>
        <dbReference type="ARBA" id="ARBA00004477"/>
    </source>
</evidence>
<evidence type="ECO:0000256" key="10">
    <source>
        <dbReference type="ARBA" id="ARBA00038466"/>
    </source>
</evidence>
<proteinExistence type="inferred from homology"/>
<comment type="subcellular location">
    <subcellularLocation>
        <location evidence="1 11">Endoplasmic reticulum membrane</location>
        <topology evidence="1 11">Multi-pass membrane protein</topology>
    </subcellularLocation>
</comment>
<sequence length="557" mass="64256">MNIRDKIKIKADKYINPETLNLNNLNKYIKPETLNKYIKPEALNKYIKPEFSINSTFTTARAITAAFSNQKKKISTHLQHQQLPKILKYTPKTIPKRPIYIFLVLLRIIYAFLPAYFHPNEYYETTKLTDADKFLEPKSQHILNFEKENPCNSIMPATLVIGVPFGFVKLLYNKLLTTKYENYVNDSTLFILYRLYLLALTFIIDISIYNIRFLQSRDPFPPLLLFSSSYLILTFFQRPFSNTLEEIILALCLWTFLACVPPRQAKLRERKIKGSGASRRAIGNIQLNGFRAFFLGFLFIVGTYARLSFVVYVIPIILAYLYICYNRQASNKFARLINRMYEIMPLALGIVVSGFIFIIADSLYFGTLNIIYDDKYVVTLENIMEVLNAPEKIASVRFKGYLIITPINNLLKNLSEIVEPNCMHLLVNLPILYGPLYFLSIYYCIQSLSKSTFKSRDLNKTVSIYCIVAGLIGLTIIPQAETKYFESMNVFIVLALADKISNFVGKEKITFLTIYLLFNVSLTLLYLLSHHGGIVPYTPSVQVNDFLNTIEIIETFF</sequence>
<dbReference type="AlphaFoldDB" id="A0A1Y1X7M6"/>
<dbReference type="PANTHER" id="PTHR22760">
    <property type="entry name" value="GLYCOSYLTRANSFERASE"/>
    <property type="match status" value="1"/>
</dbReference>
<dbReference type="EC" id="2.4.1.-" evidence="11"/>
<feature type="transmembrane region" description="Helical" evidence="11">
    <location>
        <begin position="425"/>
        <end position="445"/>
    </location>
</feature>
<evidence type="ECO:0000256" key="8">
    <source>
        <dbReference type="ARBA" id="ARBA00022989"/>
    </source>
</evidence>
<feature type="transmembrane region" description="Helical" evidence="11">
    <location>
        <begin position="99"/>
        <end position="117"/>
    </location>
</feature>
<dbReference type="STRING" id="1754192.A0A1Y1X7M6"/>
<feature type="transmembrane region" description="Helical" evidence="11">
    <location>
        <begin position="307"/>
        <end position="325"/>
    </location>
</feature>
<accession>A0A1Y1X7M6</accession>
<keyword evidence="3" id="KW-0337">GPI-anchor biosynthesis</keyword>
<comment type="caution">
    <text evidence="12">The sequence shown here is derived from an EMBL/GenBank/DDBJ whole genome shotgun (WGS) entry which is preliminary data.</text>
</comment>
<dbReference type="Proteomes" id="UP000193944">
    <property type="component" value="Unassembled WGS sequence"/>
</dbReference>
<organism evidence="12 13">
    <name type="scientific">Anaeromyces robustus</name>
    <dbReference type="NCBI Taxonomy" id="1754192"/>
    <lineage>
        <taxon>Eukaryota</taxon>
        <taxon>Fungi</taxon>
        <taxon>Fungi incertae sedis</taxon>
        <taxon>Chytridiomycota</taxon>
        <taxon>Chytridiomycota incertae sedis</taxon>
        <taxon>Neocallimastigomycetes</taxon>
        <taxon>Neocallimastigales</taxon>
        <taxon>Neocallimastigaceae</taxon>
        <taxon>Anaeromyces</taxon>
    </lineage>
</organism>
<reference evidence="12 13" key="2">
    <citation type="submission" date="2016-08" db="EMBL/GenBank/DDBJ databases">
        <title>Pervasive Adenine N6-methylation of Active Genes in Fungi.</title>
        <authorList>
            <consortium name="DOE Joint Genome Institute"/>
            <person name="Mondo S.J."/>
            <person name="Dannebaum R.O."/>
            <person name="Kuo R.C."/>
            <person name="Labutti K."/>
            <person name="Haridas S."/>
            <person name="Kuo A."/>
            <person name="Salamov A."/>
            <person name="Ahrendt S.R."/>
            <person name="Lipzen A."/>
            <person name="Sullivan W."/>
            <person name="Andreopoulos W.B."/>
            <person name="Clum A."/>
            <person name="Lindquist E."/>
            <person name="Daum C."/>
            <person name="Ramamoorthy G.K."/>
            <person name="Gryganskyi A."/>
            <person name="Culley D."/>
            <person name="Magnuson J.K."/>
            <person name="James T.Y."/>
            <person name="O'Malley M.A."/>
            <person name="Stajich J.E."/>
            <person name="Spatafora J.W."/>
            <person name="Visel A."/>
            <person name="Grigoriev I.V."/>
        </authorList>
    </citation>
    <scope>NUCLEOTIDE SEQUENCE [LARGE SCALE GENOMIC DNA]</scope>
    <source>
        <strain evidence="12 13">S4</strain>
    </source>
</reference>
<keyword evidence="8 11" id="KW-1133">Transmembrane helix</keyword>
<name>A0A1Y1X7M6_9FUNG</name>
<feature type="transmembrane region" description="Helical" evidence="11">
    <location>
        <begin position="509"/>
        <end position="528"/>
    </location>
</feature>
<dbReference type="GO" id="GO:0006506">
    <property type="term" value="P:GPI anchor biosynthetic process"/>
    <property type="evidence" value="ECO:0007669"/>
    <property type="project" value="UniProtKB-KW"/>
</dbReference>
<evidence type="ECO:0000256" key="6">
    <source>
        <dbReference type="ARBA" id="ARBA00022692"/>
    </source>
</evidence>
<keyword evidence="9 11" id="KW-0472">Membrane</keyword>
<evidence type="ECO:0000256" key="3">
    <source>
        <dbReference type="ARBA" id="ARBA00022502"/>
    </source>
</evidence>
<feature type="transmembrane region" description="Helical" evidence="11">
    <location>
        <begin position="243"/>
        <end position="260"/>
    </location>
</feature>
<evidence type="ECO:0000256" key="11">
    <source>
        <dbReference type="RuleBase" id="RU363075"/>
    </source>
</evidence>
<feature type="transmembrane region" description="Helical" evidence="11">
    <location>
        <begin position="457"/>
        <end position="477"/>
    </location>
</feature>
<evidence type="ECO:0000256" key="2">
    <source>
        <dbReference type="ARBA" id="ARBA00004687"/>
    </source>
</evidence>
<feature type="transmembrane region" description="Helical" evidence="11">
    <location>
        <begin position="190"/>
        <end position="208"/>
    </location>
</feature>
<protein>
    <recommendedName>
        <fullName evidence="11">Mannosyltransferase</fullName>
        <ecNumber evidence="11">2.4.1.-</ecNumber>
    </recommendedName>
</protein>
<keyword evidence="5" id="KW-0808">Transferase</keyword>
<keyword evidence="6 11" id="KW-0812">Transmembrane</keyword>
<evidence type="ECO:0000256" key="7">
    <source>
        <dbReference type="ARBA" id="ARBA00022824"/>
    </source>
</evidence>